<name>A0A4R3VKG5_9SPHI</name>
<evidence type="ECO:0000313" key="2">
    <source>
        <dbReference type="EMBL" id="TCV04703.1"/>
    </source>
</evidence>
<reference evidence="2 3" key="1">
    <citation type="submission" date="2019-03" db="EMBL/GenBank/DDBJ databases">
        <title>Genomic Encyclopedia of Type Strains, Phase IV (KMG-IV): sequencing the most valuable type-strain genomes for metagenomic binning, comparative biology and taxonomic classification.</title>
        <authorList>
            <person name="Goeker M."/>
        </authorList>
    </citation>
    <scope>NUCLEOTIDE SEQUENCE [LARGE SCALE GENOMIC DNA]</scope>
    <source>
        <strain evidence="2 3">DSM 22362</strain>
    </source>
</reference>
<proteinExistence type="predicted"/>
<dbReference type="EMBL" id="SMBZ01000095">
    <property type="protein sequence ID" value="TCV04703.1"/>
    <property type="molecule type" value="Genomic_DNA"/>
</dbReference>
<dbReference type="Pfam" id="PF13612">
    <property type="entry name" value="DDE_Tnp_1_3"/>
    <property type="match status" value="1"/>
</dbReference>
<comment type="caution">
    <text evidence="2">The sequence shown here is derived from an EMBL/GenBank/DDBJ whole genome shotgun (WGS) entry which is preliminary data.</text>
</comment>
<accession>A0A4R3VKG5</accession>
<evidence type="ECO:0000313" key="3">
    <source>
        <dbReference type="Proteomes" id="UP000295197"/>
    </source>
</evidence>
<gene>
    <name evidence="2" type="ORF">EDC17_10953</name>
</gene>
<evidence type="ECO:0000259" key="1">
    <source>
        <dbReference type="Pfam" id="PF13612"/>
    </source>
</evidence>
<sequence>MLRDKVIEIFVKVDDFCIEIQPILEEKLLEDRKIGKRNRKASLCESEMISLMVLFHLGQFSNLKSFYVHYALPHLKDLFPGLTSYNRFVELQPRCALTFMLFVKMCCLGKSGGINFIDSTHIKVCHNRRIHQNKVFRDTAERGQCSIGWF</sequence>
<dbReference type="AlphaFoldDB" id="A0A4R3VKG5"/>
<feature type="domain" description="Transposase DDE" evidence="1">
    <location>
        <begin position="109"/>
        <end position="150"/>
    </location>
</feature>
<protein>
    <submittedName>
        <fullName evidence="2">DDE family transposase</fullName>
    </submittedName>
</protein>
<dbReference type="Proteomes" id="UP000295197">
    <property type="component" value="Unassembled WGS sequence"/>
</dbReference>
<organism evidence="2 3">
    <name type="scientific">Sphingobacterium alimentarium</name>
    <dbReference type="NCBI Taxonomy" id="797292"/>
    <lineage>
        <taxon>Bacteria</taxon>
        <taxon>Pseudomonadati</taxon>
        <taxon>Bacteroidota</taxon>
        <taxon>Sphingobacteriia</taxon>
        <taxon>Sphingobacteriales</taxon>
        <taxon>Sphingobacteriaceae</taxon>
        <taxon>Sphingobacterium</taxon>
    </lineage>
</organism>
<dbReference type="InterPro" id="IPR025668">
    <property type="entry name" value="Tnp_DDE_dom"/>
</dbReference>
<keyword evidence="3" id="KW-1185">Reference proteome</keyword>